<name>A0A8S0XUX7_9FIRM</name>
<gene>
    <name evidence="8" type="ORF">DEACI_0466</name>
    <name evidence="9" type="ORF">DEACI_1866</name>
</gene>
<proteinExistence type="inferred from homology"/>
<dbReference type="Pfam" id="PF02417">
    <property type="entry name" value="Chromate_transp"/>
    <property type="match status" value="1"/>
</dbReference>
<evidence type="ECO:0000313" key="8">
    <source>
        <dbReference type="EMBL" id="CAA7599837.1"/>
    </source>
</evidence>
<dbReference type="GO" id="GO:0015109">
    <property type="term" value="F:chromate transmembrane transporter activity"/>
    <property type="evidence" value="ECO:0007669"/>
    <property type="project" value="InterPro"/>
</dbReference>
<keyword evidence="4 7" id="KW-0812">Transmembrane</keyword>
<feature type="transmembrane region" description="Helical" evidence="7">
    <location>
        <begin position="62"/>
        <end position="83"/>
    </location>
</feature>
<dbReference type="Proteomes" id="UP001071230">
    <property type="component" value="Unassembled WGS sequence"/>
</dbReference>
<dbReference type="Proteomes" id="UP000836597">
    <property type="component" value="Chromosome"/>
</dbReference>
<feature type="transmembrane region" description="Helical" evidence="7">
    <location>
        <begin position="21"/>
        <end position="42"/>
    </location>
</feature>
<sequence length="208" mass="22493">MKWGELKMEKKKLDYKLLLEIFLVFFKISPITFGGGFAMIPIMEDVMVHKKKWIGKEELVDVFAVSQSVPGAIAVNSAIFVGYQIAGIPGALIALLGIVTPTFVIIIALGVLFASFQHNVHVQAALRGIRPVVVALIASAAWKMSKVSLVDKTCVALCAVCVIALLLFKSLNLILVIISGALVGIVLVQVQKLQKQASAQKKVRGEKL</sequence>
<feature type="transmembrane region" description="Helical" evidence="7">
    <location>
        <begin position="149"/>
        <end position="167"/>
    </location>
</feature>
<evidence type="ECO:0000256" key="3">
    <source>
        <dbReference type="ARBA" id="ARBA00022475"/>
    </source>
</evidence>
<dbReference type="EMBL" id="CDGJ01000052">
    <property type="protein sequence ID" value="CEJ07403.1"/>
    <property type="molecule type" value="Genomic_DNA"/>
</dbReference>
<dbReference type="InterPro" id="IPR052518">
    <property type="entry name" value="CHR_Transporter"/>
</dbReference>
<dbReference type="InterPro" id="IPR003370">
    <property type="entry name" value="Chromate_transpt"/>
</dbReference>
<evidence type="ECO:0000256" key="5">
    <source>
        <dbReference type="ARBA" id="ARBA00022989"/>
    </source>
</evidence>
<dbReference type="PANTHER" id="PTHR43663:SF2">
    <property type="entry name" value="CHROMATE TRANSPORT PROTEIN-RELATED"/>
    <property type="match status" value="1"/>
</dbReference>
<accession>A0A8S0XUX7</accession>
<feature type="transmembrane region" description="Helical" evidence="7">
    <location>
        <begin position="173"/>
        <end position="190"/>
    </location>
</feature>
<protein>
    <submittedName>
        <fullName evidence="9">Chromate transport protein ChrA</fullName>
    </submittedName>
    <submittedName>
        <fullName evidence="8">Chromate transporter</fullName>
    </submittedName>
</protein>
<evidence type="ECO:0000256" key="6">
    <source>
        <dbReference type="ARBA" id="ARBA00023136"/>
    </source>
</evidence>
<dbReference type="GO" id="GO:0005886">
    <property type="term" value="C:plasma membrane"/>
    <property type="evidence" value="ECO:0007669"/>
    <property type="project" value="UniProtKB-SubCell"/>
</dbReference>
<evidence type="ECO:0000256" key="7">
    <source>
        <dbReference type="SAM" id="Phobius"/>
    </source>
</evidence>
<comment type="subcellular location">
    <subcellularLocation>
        <location evidence="1">Cell membrane</location>
        <topology evidence="1">Multi-pass membrane protein</topology>
    </subcellularLocation>
</comment>
<reference evidence="8" key="2">
    <citation type="submission" date="2020-01" db="EMBL/GenBank/DDBJ databases">
        <authorList>
            <person name="Hornung B."/>
        </authorList>
    </citation>
    <scope>NUCLEOTIDE SEQUENCE</scope>
    <source>
        <strain evidence="8">PacBioINE</strain>
    </source>
</reference>
<feature type="transmembrane region" description="Helical" evidence="7">
    <location>
        <begin position="122"/>
        <end position="142"/>
    </location>
</feature>
<keyword evidence="6 7" id="KW-0472">Membrane</keyword>
<evidence type="ECO:0000313" key="9">
    <source>
        <dbReference type="EMBL" id="CEJ07403.1"/>
    </source>
</evidence>
<evidence type="ECO:0000256" key="2">
    <source>
        <dbReference type="ARBA" id="ARBA00005262"/>
    </source>
</evidence>
<evidence type="ECO:0000256" key="4">
    <source>
        <dbReference type="ARBA" id="ARBA00022692"/>
    </source>
</evidence>
<evidence type="ECO:0000313" key="10">
    <source>
        <dbReference type="Proteomes" id="UP001071230"/>
    </source>
</evidence>
<dbReference type="PANTHER" id="PTHR43663">
    <property type="entry name" value="CHROMATE TRANSPORT PROTEIN-RELATED"/>
    <property type="match status" value="1"/>
</dbReference>
<evidence type="ECO:0000256" key="1">
    <source>
        <dbReference type="ARBA" id="ARBA00004651"/>
    </source>
</evidence>
<dbReference type="KEGG" id="aacx:DEACI_0466"/>
<keyword evidence="3" id="KW-1003">Cell membrane</keyword>
<comment type="similarity">
    <text evidence="2">Belongs to the chromate ion transporter (CHR) (TC 2.A.51) family.</text>
</comment>
<reference evidence="9" key="1">
    <citation type="submission" date="2014-11" db="EMBL/GenBank/DDBJ databases">
        <authorList>
            <person name="Hornung B.V."/>
        </authorList>
    </citation>
    <scope>NUCLEOTIDE SEQUENCE</scope>
    <source>
        <strain evidence="9">INE</strain>
    </source>
</reference>
<dbReference type="AlphaFoldDB" id="A0A8S0XUX7"/>
<dbReference type="EMBL" id="LR746496">
    <property type="protein sequence ID" value="CAA7599837.1"/>
    <property type="molecule type" value="Genomic_DNA"/>
</dbReference>
<organism evidence="8">
    <name type="scientific">Acididesulfobacillus acetoxydans</name>
    <dbReference type="NCBI Taxonomy" id="1561005"/>
    <lineage>
        <taxon>Bacteria</taxon>
        <taxon>Bacillati</taxon>
        <taxon>Bacillota</taxon>
        <taxon>Clostridia</taxon>
        <taxon>Eubacteriales</taxon>
        <taxon>Peptococcaceae</taxon>
        <taxon>Acididesulfobacillus</taxon>
    </lineage>
</organism>
<keyword evidence="10" id="KW-1185">Reference proteome</keyword>
<feature type="transmembrane region" description="Helical" evidence="7">
    <location>
        <begin position="90"/>
        <end position="116"/>
    </location>
</feature>
<keyword evidence="5 7" id="KW-1133">Transmembrane helix</keyword>